<sequence length="198" mass="22575">MPLTPSSPRLTIYRICLSYFQSHARNPHPFPLLQSLHPFLPRTYVASSTPCTNHAYRIFYAQPIPSKFLSSVVTLMQRATNLIKGSARTSQRTSYLRLSGLGFPPFRLMHGVYCEACPRCLISGIGTFMKGTHCSQLSPKVRARARHRTLVMNLLSFRSTPPFAPYLPVCRICRAMVCVVFFLSPHLLPRRNYMVREL</sequence>
<proteinExistence type="predicted"/>
<protein>
    <submittedName>
        <fullName evidence="1">Uncharacterized protein</fullName>
    </submittedName>
</protein>
<dbReference type="AlphaFoldDB" id="A0AAD4M0D8"/>
<dbReference type="EMBL" id="WTXG01000039">
    <property type="protein sequence ID" value="KAI0297309.1"/>
    <property type="molecule type" value="Genomic_DNA"/>
</dbReference>
<evidence type="ECO:0000313" key="1">
    <source>
        <dbReference type="EMBL" id="KAI0297309.1"/>
    </source>
</evidence>
<accession>A0AAD4M0D8</accession>
<gene>
    <name evidence="1" type="ORF">B0F90DRAFT_922341</name>
</gene>
<reference evidence="1" key="1">
    <citation type="journal article" date="2022" name="New Phytol.">
        <title>Evolutionary transition to the ectomycorrhizal habit in the genomes of a hyperdiverse lineage of mushroom-forming fungi.</title>
        <authorList>
            <person name="Looney B."/>
            <person name="Miyauchi S."/>
            <person name="Morin E."/>
            <person name="Drula E."/>
            <person name="Courty P.E."/>
            <person name="Kohler A."/>
            <person name="Kuo A."/>
            <person name="LaButti K."/>
            <person name="Pangilinan J."/>
            <person name="Lipzen A."/>
            <person name="Riley R."/>
            <person name="Andreopoulos W."/>
            <person name="He G."/>
            <person name="Johnson J."/>
            <person name="Nolan M."/>
            <person name="Tritt A."/>
            <person name="Barry K.W."/>
            <person name="Grigoriev I.V."/>
            <person name="Nagy L.G."/>
            <person name="Hibbett D."/>
            <person name="Henrissat B."/>
            <person name="Matheny P.B."/>
            <person name="Labbe J."/>
            <person name="Martin F.M."/>
        </authorList>
    </citation>
    <scope>NUCLEOTIDE SEQUENCE</scope>
    <source>
        <strain evidence="1">BPL690</strain>
    </source>
</reference>
<name>A0AAD4M0D8_9AGAM</name>
<keyword evidence="2" id="KW-1185">Reference proteome</keyword>
<evidence type="ECO:0000313" key="2">
    <source>
        <dbReference type="Proteomes" id="UP001203297"/>
    </source>
</evidence>
<comment type="caution">
    <text evidence="1">The sequence shown here is derived from an EMBL/GenBank/DDBJ whole genome shotgun (WGS) entry which is preliminary data.</text>
</comment>
<organism evidence="1 2">
    <name type="scientific">Multifurca ochricompacta</name>
    <dbReference type="NCBI Taxonomy" id="376703"/>
    <lineage>
        <taxon>Eukaryota</taxon>
        <taxon>Fungi</taxon>
        <taxon>Dikarya</taxon>
        <taxon>Basidiomycota</taxon>
        <taxon>Agaricomycotina</taxon>
        <taxon>Agaricomycetes</taxon>
        <taxon>Russulales</taxon>
        <taxon>Russulaceae</taxon>
        <taxon>Multifurca</taxon>
    </lineage>
</organism>
<dbReference type="Proteomes" id="UP001203297">
    <property type="component" value="Unassembled WGS sequence"/>
</dbReference>